<feature type="compositionally biased region" description="Basic and acidic residues" evidence="1">
    <location>
        <begin position="73"/>
        <end position="82"/>
    </location>
</feature>
<sequence length="82" mass="9629">MTTAKRQENTHKNIGKEDPKSLHDGQQNRPTSRVQSHFRIFKYSLKSSAPFCSDSPVRLSERNRHHHMPHQSNKNDQHSARR</sequence>
<protein>
    <submittedName>
        <fullName evidence="2">Uncharacterized protein</fullName>
    </submittedName>
</protein>
<name>A0A0E9WXT4_ANGAN</name>
<feature type="region of interest" description="Disordered" evidence="1">
    <location>
        <begin position="1"/>
        <end position="82"/>
    </location>
</feature>
<feature type="compositionally biased region" description="Basic and acidic residues" evidence="1">
    <location>
        <begin position="1"/>
        <end position="23"/>
    </location>
</feature>
<reference evidence="2" key="2">
    <citation type="journal article" date="2015" name="Fish Shellfish Immunol.">
        <title>Early steps in the European eel (Anguilla anguilla)-Vibrio vulnificus interaction in the gills: Role of the RtxA13 toxin.</title>
        <authorList>
            <person name="Callol A."/>
            <person name="Pajuelo D."/>
            <person name="Ebbesson L."/>
            <person name="Teles M."/>
            <person name="MacKenzie S."/>
            <person name="Amaro C."/>
        </authorList>
    </citation>
    <scope>NUCLEOTIDE SEQUENCE</scope>
</reference>
<organism evidence="2">
    <name type="scientific">Anguilla anguilla</name>
    <name type="common">European freshwater eel</name>
    <name type="synonym">Muraena anguilla</name>
    <dbReference type="NCBI Taxonomy" id="7936"/>
    <lineage>
        <taxon>Eukaryota</taxon>
        <taxon>Metazoa</taxon>
        <taxon>Chordata</taxon>
        <taxon>Craniata</taxon>
        <taxon>Vertebrata</taxon>
        <taxon>Euteleostomi</taxon>
        <taxon>Actinopterygii</taxon>
        <taxon>Neopterygii</taxon>
        <taxon>Teleostei</taxon>
        <taxon>Anguilliformes</taxon>
        <taxon>Anguillidae</taxon>
        <taxon>Anguilla</taxon>
    </lineage>
</organism>
<feature type="compositionally biased region" description="Polar residues" evidence="1">
    <location>
        <begin position="24"/>
        <end position="35"/>
    </location>
</feature>
<dbReference type="AlphaFoldDB" id="A0A0E9WXT4"/>
<accession>A0A0E9WXT4</accession>
<proteinExistence type="predicted"/>
<evidence type="ECO:0000313" key="2">
    <source>
        <dbReference type="EMBL" id="JAH95307.1"/>
    </source>
</evidence>
<evidence type="ECO:0000256" key="1">
    <source>
        <dbReference type="SAM" id="MobiDB-lite"/>
    </source>
</evidence>
<dbReference type="EMBL" id="GBXM01013270">
    <property type="protein sequence ID" value="JAH95307.1"/>
    <property type="molecule type" value="Transcribed_RNA"/>
</dbReference>
<reference evidence="2" key="1">
    <citation type="submission" date="2014-11" db="EMBL/GenBank/DDBJ databases">
        <authorList>
            <person name="Amaro Gonzalez C."/>
        </authorList>
    </citation>
    <scope>NUCLEOTIDE SEQUENCE</scope>
</reference>